<name>A0A3B1CMZ8_9ZZZZ</name>
<dbReference type="InterPro" id="IPR017439">
    <property type="entry name" value="Amidohydrolase"/>
</dbReference>
<dbReference type="GO" id="GO:0004046">
    <property type="term" value="F:aminoacylase activity"/>
    <property type="evidence" value="ECO:0007669"/>
    <property type="project" value="UniProtKB-EC"/>
</dbReference>
<evidence type="ECO:0000313" key="2">
    <source>
        <dbReference type="EMBL" id="VAX20275.1"/>
    </source>
</evidence>
<reference evidence="2" key="1">
    <citation type="submission" date="2018-06" db="EMBL/GenBank/DDBJ databases">
        <authorList>
            <person name="Zhirakovskaya E."/>
        </authorList>
    </citation>
    <scope>NUCLEOTIDE SEQUENCE</scope>
</reference>
<dbReference type="GO" id="GO:0005737">
    <property type="term" value="C:cytoplasm"/>
    <property type="evidence" value="ECO:0007669"/>
    <property type="project" value="TreeGrafter"/>
</dbReference>
<dbReference type="PIRSF" id="PIRSF037226">
    <property type="entry name" value="Amidohydrolase_ACY1L2_prd"/>
    <property type="match status" value="1"/>
</dbReference>
<dbReference type="InterPro" id="IPR017144">
    <property type="entry name" value="Xaa-Arg_dipeptidase"/>
</dbReference>
<dbReference type="AlphaFoldDB" id="A0A3B1CMZ8"/>
<dbReference type="InterPro" id="IPR002933">
    <property type="entry name" value="Peptidase_M20"/>
</dbReference>
<dbReference type="EMBL" id="UOGE01000053">
    <property type="protein sequence ID" value="VAX20275.1"/>
    <property type="molecule type" value="Genomic_DNA"/>
</dbReference>
<dbReference type="GO" id="GO:0071713">
    <property type="term" value="F:para-aminobenzoyl-glutamate hydrolase activity"/>
    <property type="evidence" value="ECO:0007669"/>
    <property type="project" value="TreeGrafter"/>
</dbReference>
<dbReference type="Pfam" id="PF07687">
    <property type="entry name" value="M20_dimer"/>
    <property type="match status" value="1"/>
</dbReference>
<sequence>MPPGARKTKTKIARAVDDLAGDIRSINKSVFENPELCYQEIFATKLVTNYLKPLGFKVESDVAGLKTAFKAHRKGKSPGPNIALIAEYDALPNLGHACGHSMIAASACVAAAAIVKGAPDYAGSLWVIGTPAEEGGGGKIKMIDKNAFKNIDVAIMIHPSNKTRVVCRMYAIADYEFTFLGKAAHAAAFPDKGVNALDAGVLFYSSISALRQQMKDEARVHGIFTSGGDAPNIIPEKVVMRYFVRALHTGYFEELKKSVLDCARGAAKATGCKVKIKKIGDEYAPFYPNYPMGDAFRRNMDDLGIKEEGFGEIEEIGSSDIGNLSQALPSLHPEYAIGCKGDINHSRDFLGAVMSKKGERAMTGMTKAMAMTVYDLLSSPELVKNVKEDFKKRMKGRK</sequence>
<dbReference type="NCBIfam" id="TIGR01891">
    <property type="entry name" value="amidohydrolases"/>
    <property type="match status" value="1"/>
</dbReference>
<evidence type="ECO:0000259" key="1">
    <source>
        <dbReference type="Pfam" id="PF07687"/>
    </source>
</evidence>
<feature type="domain" description="Peptidase M20 dimerisation" evidence="1">
    <location>
        <begin position="172"/>
        <end position="266"/>
    </location>
</feature>
<accession>A0A3B1CMZ8</accession>
<dbReference type="GO" id="GO:0046657">
    <property type="term" value="P:folic acid catabolic process"/>
    <property type="evidence" value="ECO:0007669"/>
    <property type="project" value="TreeGrafter"/>
</dbReference>
<dbReference type="SUPFAM" id="SSF53187">
    <property type="entry name" value="Zn-dependent exopeptidases"/>
    <property type="match status" value="1"/>
</dbReference>
<dbReference type="InterPro" id="IPR036264">
    <property type="entry name" value="Bact_exopeptidase_dim_dom"/>
</dbReference>
<gene>
    <name evidence="2" type="ORF">MNBD_NITROSPINAE02-2188</name>
</gene>
<dbReference type="CDD" id="cd05672">
    <property type="entry name" value="M20_ACY1L2-like"/>
    <property type="match status" value="1"/>
</dbReference>
<dbReference type="Pfam" id="PF01546">
    <property type="entry name" value="Peptidase_M20"/>
    <property type="match status" value="1"/>
</dbReference>
<dbReference type="Gene3D" id="3.40.630.10">
    <property type="entry name" value="Zn peptidases"/>
    <property type="match status" value="1"/>
</dbReference>
<dbReference type="GO" id="GO:0016805">
    <property type="term" value="F:dipeptidase activity"/>
    <property type="evidence" value="ECO:0007669"/>
    <property type="project" value="InterPro"/>
</dbReference>
<dbReference type="InterPro" id="IPR052030">
    <property type="entry name" value="Peptidase_M20/M20A_hydrolases"/>
</dbReference>
<protein>
    <submittedName>
        <fullName evidence="2">N-acyl-L-amino acid amidohydrolase</fullName>
        <ecNumber evidence="2">3.5.1.14</ecNumber>
    </submittedName>
</protein>
<dbReference type="SUPFAM" id="SSF55031">
    <property type="entry name" value="Bacterial exopeptidase dimerisation domain"/>
    <property type="match status" value="1"/>
</dbReference>
<dbReference type="Gene3D" id="3.30.70.360">
    <property type="match status" value="1"/>
</dbReference>
<dbReference type="EC" id="3.5.1.14" evidence="2"/>
<organism evidence="2">
    <name type="scientific">hydrothermal vent metagenome</name>
    <dbReference type="NCBI Taxonomy" id="652676"/>
    <lineage>
        <taxon>unclassified sequences</taxon>
        <taxon>metagenomes</taxon>
        <taxon>ecological metagenomes</taxon>
    </lineage>
</organism>
<dbReference type="PANTHER" id="PTHR30575:SF0">
    <property type="entry name" value="XAA-ARG DIPEPTIDASE"/>
    <property type="match status" value="1"/>
</dbReference>
<dbReference type="FunFam" id="3.30.70.360:FF:000004">
    <property type="entry name" value="Peptidase M20 domain-containing protein 2"/>
    <property type="match status" value="1"/>
</dbReference>
<proteinExistence type="predicted"/>
<dbReference type="InterPro" id="IPR011650">
    <property type="entry name" value="Peptidase_M20_dimer"/>
</dbReference>
<keyword evidence="2" id="KW-0378">Hydrolase</keyword>
<dbReference type="PANTHER" id="PTHR30575">
    <property type="entry name" value="PEPTIDASE M20"/>
    <property type="match status" value="1"/>
</dbReference>